<evidence type="ECO:0000313" key="9">
    <source>
        <dbReference type="EMBL" id="CAF9920071.1"/>
    </source>
</evidence>
<protein>
    <recommendedName>
        <fullName evidence="8">Rhodopsin domain-containing protein</fullName>
    </recommendedName>
</protein>
<evidence type="ECO:0000256" key="6">
    <source>
        <dbReference type="SAM" id="MobiDB-lite"/>
    </source>
</evidence>
<comment type="similarity">
    <text evidence="5">Belongs to the SAT4 family.</text>
</comment>
<comment type="caution">
    <text evidence="9">The sequence shown here is derived from an EMBL/GenBank/DDBJ whole genome shotgun (WGS) entry which is preliminary data.</text>
</comment>
<sequence>MSGPAAYLSPQQLETLLNGPAGQPPPGVIPNFDDPPNINGLVILTLTICLVFATLAVLMRTYTKLFLIRSWDYEDYAIILGWLLQIGQAVPSSLIIRDGGGVHIWNIRLSTFSKLLYVVNVHSIIYSVTVFFIKLSILLQYLRVFVPSRKGNMVMFLTIHVVIWSLFFFYLLDVAFFIGLCDPRKKIWQPWTYGHCFSSDVWNMASGAFNAVSDITILILPMPCLWRLQMPLKKKMITTGIFATASFACVTSVLRTYYTYKVVKEPDTSYNIVLMGLWTLAEVATGVIVSCLPVLPRFFRHAGPKVYRVFSVKTKSSSSSGSAGTEAKARPSLTSPTNPLDRPHEMESMAKAQNDSCVHKAYVKGDPMELAGYDALLISKANAVHQLRPGPIRSNRDVESGGWGFPVRDT</sequence>
<feature type="domain" description="Rhodopsin" evidence="8">
    <location>
        <begin position="59"/>
        <end position="300"/>
    </location>
</feature>
<dbReference type="InterPro" id="IPR052337">
    <property type="entry name" value="SAT4-like"/>
</dbReference>
<proteinExistence type="inferred from homology"/>
<reference evidence="9" key="1">
    <citation type="submission" date="2021-03" db="EMBL/GenBank/DDBJ databases">
        <authorList>
            <person name="Tagirdzhanova G."/>
        </authorList>
    </citation>
    <scope>NUCLEOTIDE SEQUENCE</scope>
</reference>
<dbReference type="EMBL" id="CAJPDT010000024">
    <property type="protein sequence ID" value="CAF9920071.1"/>
    <property type="molecule type" value="Genomic_DNA"/>
</dbReference>
<feature type="transmembrane region" description="Helical" evidence="7">
    <location>
        <begin position="240"/>
        <end position="260"/>
    </location>
</feature>
<dbReference type="GO" id="GO:0016020">
    <property type="term" value="C:membrane"/>
    <property type="evidence" value="ECO:0007669"/>
    <property type="project" value="UniProtKB-SubCell"/>
</dbReference>
<keyword evidence="3 7" id="KW-1133">Transmembrane helix</keyword>
<feature type="transmembrane region" description="Helical" evidence="7">
    <location>
        <begin position="116"/>
        <end position="142"/>
    </location>
</feature>
<organism evidence="9 10">
    <name type="scientific">Imshaugia aleurites</name>
    <dbReference type="NCBI Taxonomy" id="172621"/>
    <lineage>
        <taxon>Eukaryota</taxon>
        <taxon>Fungi</taxon>
        <taxon>Dikarya</taxon>
        <taxon>Ascomycota</taxon>
        <taxon>Pezizomycotina</taxon>
        <taxon>Lecanoromycetes</taxon>
        <taxon>OSLEUM clade</taxon>
        <taxon>Lecanoromycetidae</taxon>
        <taxon>Lecanorales</taxon>
        <taxon>Lecanorineae</taxon>
        <taxon>Parmeliaceae</taxon>
        <taxon>Imshaugia</taxon>
    </lineage>
</organism>
<evidence type="ECO:0000256" key="3">
    <source>
        <dbReference type="ARBA" id="ARBA00022989"/>
    </source>
</evidence>
<feature type="transmembrane region" description="Helical" evidence="7">
    <location>
        <begin position="272"/>
        <end position="295"/>
    </location>
</feature>
<keyword evidence="2 7" id="KW-0812">Transmembrane</keyword>
<evidence type="ECO:0000256" key="2">
    <source>
        <dbReference type="ARBA" id="ARBA00022692"/>
    </source>
</evidence>
<gene>
    <name evidence="9" type="ORF">IMSHALPRED_004808</name>
</gene>
<name>A0A8H3F8F8_9LECA</name>
<dbReference type="Pfam" id="PF20684">
    <property type="entry name" value="Fung_rhodopsin"/>
    <property type="match status" value="1"/>
</dbReference>
<evidence type="ECO:0000256" key="7">
    <source>
        <dbReference type="SAM" id="Phobius"/>
    </source>
</evidence>
<feature type="compositionally biased region" description="Low complexity" evidence="6">
    <location>
        <begin position="315"/>
        <end position="326"/>
    </location>
</feature>
<dbReference type="InterPro" id="IPR049326">
    <property type="entry name" value="Rhodopsin_dom_fungi"/>
</dbReference>
<dbReference type="PANTHER" id="PTHR33048:SF47">
    <property type="entry name" value="INTEGRAL MEMBRANE PROTEIN-RELATED"/>
    <property type="match status" value="1"/>
</dbReference>
<keyword evidence="4 7" id="KW-0472">Membrane</keyword>
<feature type="transmembrane region" description="Helical" evidence="7">
    <location>
        <begin position="38"/>
        <end position="58"/>
    </location>
</feature>
<dbReference type="OrthoDB" id="4682787at2759"/>
<comment type="subcellular location">
    <subcellularLocation>
        <location evidence="1">Membrane</location>
        <topology evidence="1">Multi-pass membrane protein</topology>
    </subcellularLocation>
</comment>
<evidence type="ECO:0000256" key="5">
    <source>
        <dbReference type="ARBA" id="ARBA00038359"/>
    </source>
</evidence>
<feature type="transmembrane region" description="Helical" evidence="7">
    <location>
        <begin position="154"/>
        <end position="178"/>
    </location>
</feature>
<evidence type="ECO:0000259" key="8">
    <source>
        <dbReference type="Pfam" id="PF20684"/>
    </source>
</evidence>
<evidence type="ECO:0000313" key="10">
    <source>
        <dbReference type="Proteomes" id="UP000664534"/>
    </source>
</evidence>
<feature type="region of interest" description="Disordered" evidence="6">
    <location>
        <begin position="315"/>
        <end position="343"/>
    </location>
</feature>
<evidence type="ECO:0000256" key="1">
    <source>
        <dbReference type="ARBA" id="ARBA00004141"/>
    </source>
</evidence>
<keyword evidence="10" id="KW-1185">Reference proteome</keyword>
<dbReference type="Proteomes" id="UP000664534">
    <property type="component" value="Unassembled WGS sequence"/>
</dbReference>
<dbReference type="AlphaFoldDB" id="A0A8H3F8F8"/>
<dbReference type="PANTHER" id="PTHR33048">
    <property type="entry name" value="PTH11-LIKE INTEGRAL MEMBRANE PROTEIN (AFU_ORTHOLOGUE AFUA_5G11245)"/>
    <property type="match status" value="1"/>
</dbReference>
<evidence type="ECO:0000256" key="4">
    <source>
        <dbReference type="ARBA" id="ARBA00023136"/>
    </source>
</evidence>
<accession>A0A8H3F8F8</accession>